<dbReference type="PANTHER" id="PTHR20881:SF0">
    <property type="entry name" value="3-METHYL-2-OXOBUTANOATE HYDROXYMETHYLTRANSFERASE"/>
    <property type="match status" value="1"/>
</dbReference>
<evidence type="ECO:0000256" key="3">
    <source>
        <dbReference type="ARBA" id="ARBA00012618"/>
    </source>
</evidence>
<evidence type="ECO:0000313" key="5">
    <source>
        <dbReference type="EMBL" id="SVA69950.1"/>
    </source>
</evidence>
<proteinExistence type="inferred from homology"/>
<dbReference type="GO" id="GO:0005737">
    <property type="term" value="C:cytoplasm"/>
    <property type="evidence" value="ECO:0007669"/>
    <property type="project" value="TreeGrafter"/>
</dbReference>
<organism evidence="5">
    <name type="scientific">marine metagenome</name>
    <dbReference type="NCBI Taxonomy" id="408172"/>
    <lineage>
        <taxon>unclassified sequences</taxon>
        <taxon>metagenomes</taxon>
        <taxon>ecological metagenomes</taxon>
    </lineage>
</organism>
<name>A0A381XZ90_9ZZZZ</name>
<keyword evidence="4" id="KW-0808">Transferase</keyword>
<evidence type="ECO:0000256" key="4">
    <source>
        <dbReference type="ARBA" id="ARBA00022679"/>
    </source>
</evidence>
<comment type="similarity">
    <text evidence="2">Belongs to the PanB family.</text>
</comment>
<dbReference type="GO" id="GO:0015940">
    <property type="term" value="P:pantothenate biosynthetic process"/>
    <property type="evidence" value="ECO:0007669"/>
    <property type="project" value="InterPro"/>
</dbReference>
<dbReference type="NCBIfam" id="NF001452">
    <property type="entry name" value="PRK00311.1"/>
    <property type="match status" value="1"/>
</dbReference>
<comment type="pathway">
    <text evidence="1">Cofactor biosynthesis; (R)-pantothenate biosynthesis; (R)-pantoate from 3-methyl-2-oxobutanoate: step 1/2.</text>
</comment>
<accession>A0A381XZ90</accession>
<protein>
    <recommendedName>
        <fullName evidence="3">3-methyl-2-oxobutanoate hydroxymethyltransferase</fullName>
        <ecNumber evidence="3">2.1.2.11</ecNumber>
    </recommendedName>
</protein>
<gene>
    <name evidence="5" type="ORF">METZ01_LOCUS122804</name>
</gene>
<dbReference type="PANTHER" id="PTHR20881">
    <property type="entry name" value="3-METHYL-2-OXOBUTANOATE HYDROXYMETHYLTRANSFERASE"/>
    <property type="match status" value="1"/>
</dbReference>
<dbReference type="SUPFAM" id="SSF51621">
    <property type="entry name" value="Phosphoenolpyruvate/pyruvate domain"/>
    <property type="match status" value="1"/>
</dbReference>
<dbReference type="GO" id="GO:0003864">
    <property type="term" value="F:3-methyl-2-oxobutanoate hydroxymethyltransferase activity"/>
    <property type="evidence" value="ECO:0007669"/>
    <property type="project" value="UniProtKB-EC"/>
</dbReference>
<dbReference type="InterPro" id="IPR040442">
    <property type="entry name" value="Pyrv_kinase-like_dom_sf"/>
</dbReference>
<dbReference type="Pfam" id="PF02548">
    <property type="entry name" value="Pantoate_transf"/>
    <property type="match status" value="1"/>
</dbReference>
<dbReference type="FunFam" id="3.20.20.60:FF:000003">
    <property type="entry name" value="3-methyl-2-oxobutanoate hydroxymethyltransferase"/>
    <property type="match status" value="1"/>
</dbReference>
<dbReference type="NCBIfam" id="TIGR00222">
    <property type="entry name" value="panB"/>
    <property type="match status" value="1"/>
</dbReference>
<dbReference type="InterPro" id="IPR015813">
    <property type="entry name" value="Pyrv/PenolPyrv_kinase-like_dom"/>
</dbReference>
<dbReference type="Gene3D" id="3.20.20.60">
    <property type="entry name" value="Phosphoenolpyruvate-binding domains"/>
    <property type="match status" value="1"/>
</dbReference>
<dbReference type="PIRSF" id="PIRSF000388">
    <property type="entry name" value="Pantoate_hydroxy_MeTrfase"/>
    <property type="match status" value="1"/>
</dbReference>
<sequence>MKEEGIKIACLTSYDACFAKLQDKAGVDLLLVGDSLGMVLQGGDNTLKVTISDMIYHSRLVSGVTQRAIIVSDMPFMSYSTPAQALGNAARLISEGGAHVVKIEGGDELSQTVKLITQHGIPVCGHLGLTPQSIHQIGGFGVQAVSNKAAKELEKDALSLQEAGASCLVLECIPSSTAASVTKLLDIPVIGIGAGIYCDGQVLVLHDMLGLTPKQPKFSKNFLSGNDSIFDAIEEYVNQVKNNSFPSPSNSYE</sequence>
<reference evidence="5" key="1">
    <citation type="submission" date="2018-05" db="EMBL/GenBank/DDBJ databases">
        <authorList>
            <person name="Lanie J.A."/>
            <person name="Ng W.-L."/>
            <person name="Kazmierczak K.M."/>
            <person name="Andrzejewski T.M."/>
            <person name="Davidsen T.M."/>
            <person name="Wayne K.J."/>
            <person name="Tettelin H."/>
            <person name="Glass J.I."/>
            <person name="Rusch D."/>
            <person name="Podicherti R."/>
            <person name="Tsui H.-C.T."/>
            <person name="Winkler M.E."/>
        </authorList>
    </citation>
    <scope>NUCLEOTIDE SEQUENCE</scope>
</reference>
<evidence type="ECO:0000256" key="2">
    <source>
        <dbReference type="ARBA" id="ARBA00008676"/>
    </source>
</evidence>
<dbReference type="CDD" id="cd06557">
    <property type="entry name" value="KPHMT-like"/>
    <property type="match status" value="1"/>
</dbReference>
<dbReference type="EMBL" id="UINC01016881">
    <property type="protein sequence ID" value="SVA69950.1"/>
    <property type="molecule type" value="Genomic_DNA"/>
</dbReference>
<evidence type="ECO:0000256" key="1">
    <source>
        <dbReference type="ARBA" id="ARBA00005033"/>
    </source>
</evidence>
<dbReference type="HAMAP" id="MF_00156">
    <property type="entry name" value="PanB"/>
    <property type="match status" value="1"/>
</dbReference>
<dbReference type="EC" id="2.1.2.11" evidence="3"/>
<dbReference type="GO" id="GO:0000287">
    <property type="term" value="F:magnesium ion binding"/>
    <property type="evidence" value="ECO:0007669"/>
    <property type="project" value="TreeGrafter"/>
</dbReference>
<dbReference type="InterPro" id="IPR003700">
    <property type="entry name" value="Pantoate_hydroxy_MeTrfase"/>
</dbReference>
<dbReference type="AlphaFoldDB" id="A0A381XZ90"/>